<organism evidence="3">
    <name type="scientific">Taenioma perpusillum</name>
    <dbReference type="NCBI Taxonomy" id="210852"/>
    <lineage>
        <taxon>Eukaryota</taxon>
        <taxon>Rhodophyta</taxon>
        <taxon>Florideophyceae</taxon>
        <taxon>Rhodymeniophycidae</taxon>
        <taxon>Ceramiales</taxon>
        <taxon>Delesseriaceae</taxon>
        <taxon>Taenioma</taxon>
    </lineage>
</organism>
<evidence type="ECO:0000256" key="1">
    <source>
        <dbReference type="ARBA" id="ARBA00022748"/>
    </source>
</evidence>
<reference evidence="3" key="1">
    <citation type="journal article" date="2017" name="J. Phycol.">
        <title>Analysis of chloroplast genomes and a supermatrix inform reclassification of the Rhodomelaceae (Rhodophyta).</title>
        <authorList>
            <person name="Diaz-Tapia P."/>
            <person name="Maggs C.A."/>
            <person name="West J.A."/>
            <person name="Verbruggen H."/>
        </authorList>
    </citation>
    <scope>NUCLEOTIDE SEQUENCE</scope>
    <source>
        <strain evidence="3">PD1676</strain>
    </source>
</reference>
<dbReference type="EMBL" id="MF101452">
    <property type="protein sequence ID" value="ARW68430.1"/>
    <property type="molecule type" value="Genomic_DNA"/>
</dbReference>
<gene>
    <name evidence="3" type="primary">dsbD</name>
</gene>
<dbReference type="PANTHER" id="PTHR31272:SF6">
    <property type="entry name" value="CYTOCHROME C-TYPE BIOGENESIS CCDA-LIKE CHLOROPLASTIC PROTEIN"/>
    <property type="match status" value="1"/>
</dbReference>
<name>A0A1Z1MQT1_9FLOR</name>
<keyword evidence="2" id="KW-0472">Membrane</keyword>
<feature type="transmembrane region" description="Helical" evidence="2">
    <location>
        <begin position="217"/>
        <end position="238"/>
    </location>
</feature>
<feature type="transmembrane region" description="Helical" evidence="2">
    <location>
        <begin position="74"/>
        <end position="95"/>
    </location>
</feature>
<evidence type="ECO:0000256" key="2">
    <source>
        <dbReference type="SAM" id="Phobius"/>
    </source>
</evidence>
<dbReference type="InterPro" id="IPR051790">
    <property type="entry name" value="Cytochrome_c-biogenesis_DsbD"/>
</dbReference>
<feature type="transmembrane region" description="Helical" evidence="2">
    <location>
        <begin position="107"/>
        <end position="129"/>
    </location>
</feature>
<keyword evidence="2" id="KW-0812">Transmembrane</keyword>
<keyword evidence="3" id="KW-0934">Plastid</keyword>
<keyword evidence="3" id="KW-0150">Chloroplast</keyword>
<feature type="transmembrane region" description="Helical" evidence="2">
    <location>
        <begin position="150"/>
        <end position="174"/>
    </location>
</feature>
<dbReference type="RefSeq" id="YP_009399033.1">
    <property type="nucleotide sequence ID" value="NC_035295.1"/>
</dbReference>
<geneLocation type="chloroplast" evidence="3"/>
<keyword evidence="1" id="KW-0201">Cytochrome c-type biogenesis</keyword>
<keyword evidence="2" id="KW-1133">Transmembrane helix</keyword>
<accession>A0A1Z1MQT1</accession>
<dbReference type="GeneID" id="33361663"/>
<dbReference type="AlphaFoldDB" id="A0A1Z1MQT1"/>
<sequence length="243" mass="28251">MINFSYDYDIYLFSLQQKITSSIFLSNIIFSPLILFLFMFAGFLTTINPCFLSLVPLSISYINSSEDKKKYKNIFVFGLFTSFVIIILLSTIFSYNSFKYLVNIPFISFFILIVLSLNLLQVINFNYFLVKINFDNILLHNDFFYIKNYATGLIIGFSSIPCSSPVILLIHFLLSNYNNILLVIIYLISYFLGCIITLVLFFYLFVDYLQLNFFQSIWSLVTPLAGFCILTSSLFFFLEAVFL</sequence>
<feature type="transmembrane region" description="Helical" evidence="2">
    <location>
        <begin position="180"/>
        <end position="205"/>
    </location>
</feature>
<dbReference type="PANTHER" id="PTHR31272">
    <property type="entry name" value="CYTOCHROME C-TYPE BIOGENESIS PROTEIN HI_1454-RELATED"/>
    <property type="match status" value="1"/>
</dbReference>
<protein>
    <submittedName>
        <fullName evidence="3">Thiol:disulfide interchange protein</fullName>
    </submittedName>
</protein>
<evidence type="ECO:0000313" key="3">
    <source>
        <dbReference type="EMBL" id="ARW68430.1"/>
    </source>
</evidence>
<dbReference type="GO" id="GO:0017004">
    <property type="term" value="P:cytochrome complex assembly"/>
    <property type="evidence" value="ECO:0007669"/>
    <property type="project" value="UniProtKB-KW"/>
</dbReference>
<proteinExistence type="predicted"/>